<dbReference type="AlphaFoldDB" id="A0A3A9WJY6"/>
<sequence length="164" mass="17981">MATITERPERPYVAIRARVTMDTIPSIADRVPEVIGWLAGRGVAPEGAPFLRYRVIDMERFLDIEAGVPVARVLDPDPEAEIVSGTLPAGRYATVTHTGPFDELVGATKTLLGWADAKGLRWDVRDGPEGQVWGCRLEEYETNPAAEPDPAKWVTRLAFRLAAA</sequence>
<dbReference type="EMBL" id="RBDY01000007">
    <property type="protein sequence ID" value="RKN23401.1"/>
    <property type="molecule type" value="Genomic_DNA"/>
</dbReference>
<gene>
    <name evidence="3" type="ORF">D7318_12975</name>
    <name evidence="2" type="ORF">D7319_12020</name>
</gene>
<dbReference type="SMART" id="SM00871">
    <property type="entry name" value="AraC_E_bind"/>
    <property type="match status" value="1"/>
</dbReference>
<dbReference type="OrthoDB" id="64208at2"/>
<evidence type="ECO:0000313" key="5">
    <source>
        <dbReference type="Proteomes" id="UP000275024"/>
    </source>
</evidence>
<dbReference type="Gene3D" id="3.20.80.10">
    <property type="entry name" value="Regulatory factor, effector binding domain"/>
    <property type="match status" value="1"/>
</dbReference>
<organism evidence="2 5">
    <name type="scientific">Streptomyces radicis</name>
    <dbReference type="NCBI Taxonomy" id="1750517"/>
    <lineage>
        <taxon>Bacteria</taxon>
        <taxon>Bacillati</taxon>
        <taxon>Actinomycetota</taxon>
        <taxon>Actinomycetes</taxon>
        <taxon>Kitasatosporales</taxon>
        <taxon>Streptomycetaceae</taxon>
        <taxon>Streptomyces</taxon>
    </lineage>
</organism>
<keyword evidence="4" id="KW-1185">Reference proteome</keyword>
<dbReference type="RefSeq" id="WP_120697081.1">
    <property type="nucleotide sequence ID" value="NZ_RBDX01000007.1"/>
</dbReference>
<evidence type="ECO:0000259" key="1">
    <source>
        <dbReference type="SMART" id="SM00871"/>
    </source>
</evidence>
<comment type="caution">
    <text evidence="2">The sequence shown here is derived from an EMBL/GenBank/DDBJ whole genome shotgun (WGS) entry which is preliminary data.</text>
</comment>
<dbReference type="SUPFAM" id="SSF55136">
    <property type="entry name" value="Probable bacterial effector-binding domain"/>
    <property type="match status" value="1"/>
</dbReference>
<dbReference type="InterPro" id="IPR010499">
    <property type="entry name" value="AraC_E-bd"/>
</dbReference>
<evidence type="ECO:0000313" key="4">
    <source>
        <dbReference type="Proteomes" id="UP000268652"/>
    </source>
</evidence>
<name>A0A3A9WJY6_9ACTN</name>
<feature type="domain" description="AraC effector-binding" evidence="1">
    <location>
        <begin position="1"/>
        <end position="162"/>
    </location>
</feature>
<dbReference type="Pfam" id="PF06445">
    <property type="entry name" value="GyrI-like"/>
    <property type="match status" value="1"/>
</dbReference>
<proteinExistence type="predicted"/>
<dbReference type="InterPro" id="IPR011256">
    <property type="entry name" value="Reg_factor_effector_dom_sf"/>
</dbReference>
<evidence type="ECO:0000313" key="2">
    <source>
        <dbReference type="EMBL" id="RKN09764.1"/>
    </source>
</evidence>
<dbReference type="Proteomes" id="UP000268652">
    <property type="component" value="Unassembled WGS sequence"/>
</dbReference>
<dbReference type="InterPro" id="IPR029442">
    <property type="entry name" value="GyrI-like"/>
</dbReference>
<evidence type="ECO:0000313" key="3">
    <source>
        <dbReference type="EMBL" id="RKN23401.1"/>
    </source>
</evidence>
<dbReference type="EMBL" id="RBDX01000007">
    <property type="protein sequence ID" value="RKN09764.1"/>
    <property type="molecule type" value="Genomic_DNA"/>
</dbReference>
<accession>A0A3A9WJY6</accession>
<dbReference type="Proteomes" id="UP000275024">
    <property type="component" value="Unassembled WGS sequence"/>
</dbReference>
<reference evidence="4 5" key="1">
    <citation type="submission" date="2018-09" db="EMBL/GenBank/DDBJ databases">
        <title>Streptomyces sp. nov. DS1-2, an endophytic actinomycete isolated from roots of Dendrobium scabrilingue.</title>
        <authorList>
            <person name="Kuncharoen N."/>
            <person name="Kudo T."/>
            <person name="Ohkuma M."/>
            <person name="Yuki M."/>
            <person name="Tanasupawat S."/>
        </authorList>
    </citation>
    <scope>NUCLEOTIDE SEQUENCE [LARGE SCALE GENOMIC DNA]</scope>
    <source>
        <strain evidence="2 5">AZ1-7</strain>
        <strain evidence="3 4">DS1-2</strain>
    </source>
</reference>
<protein>
    <submittedName>
        <fullName evidence="2">AraC family transcriptional regulator</fullName>
    </submittedName>
</protein>